<reference evidence="1 2" key="1">
    <citation type="journal article" date="2020" name="ISME J.">
        <title>Uncovering the hidden diversity of litter-decomposition mechanisms in mushroom-forming fungi.</title>
        <authorList>
            <person name="Floudas D."/>
            <person name="Bentzer J."/>
            <person name="Ahren D."/>
            <person name="Johansson T."/>
            <person name="Persson P."/>
            <person name="Tunlid A."/>
        </authorList>
    </citation>
    <scope>NUCLEOTIDE SEQUENCE [LARGE SCALE GENOMIC DNA]</scope>
    <source>
        <strain evidence="1 2">CBS 101986</strain>
    </source>
</reference>
<dbReference type="SUPFAM" id="SSF52047">
    <property type="entry name" value="RNI-like"/>
    <property type="match status" value="1"/>
</dbReference>
<name>A0A8H5FAA8_9AGAR</name>
<comment type="caution">
    <text evidence="1">The sequence shown here is derived from an EMBL/GenBank/DDBJ whole genome shotgun (WGS) entry which is preliminary data.</text>
</comment>
<organism evidence="1 2">
    <name type="scientific">Psilocybe cf. subviscida</name>
    <dbReference type="NCBI Taxonomy" id="2480587"/>
    <lineage>
        <taxon>Eukaryota</taxon>
        <taxon>Fungi</taxon>
        <taxon>Dikarya</taxon>
        <taxon>Basidiomycota</taxon>
        <taxon>Agaricomycotina</taxon>
        <taxon>Agaricomycetes</taxon>
        <taxon>Agaricomycetidae</taxon>
        <taxon>Agaricales</taxon>
        <taxon>Agaricineae</taxon>
        <taxon>Strophariaceae</taxon>
        <taxon>Psilocybe</taxon>
    </lineage>
</organism>
<dbReference type="Proteomes" id="UP000567179">
    <property type="component" value="Unassembled WGS sequence"/>
</dbReference>
<protein>
    <submittedName>
        <fullName evidence="1">Uncharacterized protein</fullName>
    </submittedName>
</protein>
<dbReference type="InterPro" id="IPR032675">
    <property type="entry name" value="LRR_dom_sf"/>
</dbReference>
<dbReference type="OrthoDB" id="3222238at2759"/>
<evidence type="ECO:0000313" key="1">
    <source>
        <dbReference type="EMBL" id="KAF5329292.1"/>
    </source>
</evidence>
<dbReference type="Gene3D" id="3.80.10.10">
    <property type="entry name" value="Ribonuclease Inhibitor"/>
    <property type="match status" value="1"/>
</dbReference>
<dbReference type="EMBL" id="JAACJJ010000002">
    <property type="protein sequence ID" value="KAF5329292.1"/>
    <property type="molecule type" value="Genomic_DNA"/>
</dbReference>
<evidence type="ECO:0000313" key="2">
    <source>
        <dbReference type="Proteomes" id="UP000567179"/>
    </source>
</evidence>
<dbReference type="AlphaFoldDB" id="A0A8H5FAA8"/>
<accession>A0A8H5FAA8</accession>
<keyword evidence="2" id="KW-1185">Reference proteome</keyword>
<gene>
    <name evidence="1" type="ORF">D9619_009412</name>
</gene>
<sequence length="527" mass="59399">MHAALRIDDILSQIFGHIRDTLCVENPDISVYRRRDLATAYHAALVCKAFRPHALDALWFWMEELEPLFDLLPENIKYDDEVVFSTFVAPLHREDLNIFDSYARRIRACHYYEENGVRIDGKVPLIKQVLKCLTRACLLPNLQHIWVGDLELPVDPRVSDHSFCFLLFGSNLRIFEMSSPNHDELLYLLPQLSQTTPFLHHLSMSEVKMPPKLLRLIHLPSLRYFNTSGDFLLSQASFSSCFQFAATLEKWIANSLKIQNKDSSRGQSSAGSPLFHFPSLKELSLWEQPGVSILGDLFTFTLFPSLRRLNLTIKNEDNNDTFLQRLKSFFDLLFCRGNCLEELKVVWWDIGNAGLEEPTGIQLNKLFEGISPDQALLKLNLAGLLTLDSLSTSSIRHLAHTFPHLQTLHLATDKSALISFDDLALLGELLPGLLHLSLCGINAEDLPVPPTIPVLTHGLKTLCISGSKIGDPIIMARHIDRLFPFVGSPIYPSAPETEEERAVISALALMKGCRKDEVARNGATLVI</sequence>
<proteinExistence type="predicted"/>